<dbReference type="EMBL" id="MCFK01007379">
    <property type="protein sequence ID" value="RKF57486.1"/>
    <property type="molecule type" value="Genomic_DNA"/>
</dbReference>
<comment type="caution">
    <text evidence="7">The sequence shown here is derived from an EMBL/GenBank/DDBJ whole genome shotgun (WGS) entry which is preliminary data.</text>
</comment>
<dbReference type="InterPro" id="IPR007740">
    <property type="entry name" value="Ribosomal_mL49"/>
</dbReference>
<comment type="similarity">
    <text evidence="2">Belongs to the mitochondrion-specific ribosomal protein mL49 family.</text>
</comment>
<evidence type="ECO:0000256" key="5">
    <source>
        <dbReference type="ARBA" id="ARBA00023274"/>
    </source>
</evidence>
<keyword evidence="4" id="KW-0496">Mitochondrion</keyword>
<dbReference type="PANTHER" id="PTHR13477:SF0">
    <property type="entry name" value="LARGE RIBOSOMAL SUBUNIT PROTEIN ML49"/>
    <property type="match status" value="1"/>
</dbReference>
<gene>
    <name evidence="7" type="ORF">OnM2_073028</name>
</gene>
<dbReference type="GO" id="GO:0005762">
    <property type="term" value="C:mitochondrial large ribosomal subunit"/>
    <property type="evidence" value="ECO:0007669"/>
    <property type="project" value="TreeGrafter"/>
</dbReference>
<dbReference type="AlphaFoldDB" id="A0A420HJ82"/>
<dbReference type="Proteomes" id="UP000286134">
    <property type="component" value="Unassembled WGS sequence"/>
</dbReference>
<sequence>MVFISNQLARSIITSLRCTYRVNSFQTKNLSTTTTPLNKVIESAIQSTASHSPLSYKVCRTPSNQLPIYHLVKNGGNKKITRIRKVQGNIQALRNDLRKALKLDDKECTINSTTGHVLVKGHKKQEIAKFLIDQKF</sequence>
<reference evidence="7 8" key="1">
    <citation type="journal article" date="2018" name="BMC Genomics">
        <title>Comparative genome analyses reveal sequence features reflecting distinct modes of host-adaptation between dicot and monocot powdery mildew.</title>
        <authorList>
            <person name="Wu Y."/>
            <person name="Ma X."/>
            <person name="Pan Z."/>
            <person name="Kale S.D."/>
            <person name="Song Y."/>
            <person name="King H."/>
            <person name="Zhang Q."/>
            <person name="Presley C."/>
            <person name="Deng X."/>
            <person name="Wei C.I."/>
            <person name="Xiao S."/>
        </authorList>
    </citation>
    <scope>NUCLEOTIDE SEQUENCE [LARGE SCALE GENOMIC DNA]</scope>
    <source>
        <strain evidence="7">UMSG2</strain>
    </source>
</reference>
<evidence type="ECO:0000313" key="7">
    <source>
        <dbReference type="EMBL" id="RKF57486.1"/>
    </source>
</evidence>
<dbReference type="STRING" id="212602.A0A420HJ82"/>
<keyword evidence="8" id="KW-1185">Reference proteome</keyword>
<dbReference type="Gene3D" id="3.30.780.10">
    <property type="entry name" value="SUI1-like domain"/>
    <property type="match status" value="1"/>
</dbReference>
<accession>A0A420HJ82</accession>
<dbReference type="PANTHER" id="PTHR13477">
    <property type="entry name" value="MITOCHONDRIAL 39S RIBOSOMAL PROTEIN L49"/>
    <property type="match status" value="1"/>
</dbReference>
<evidence type="ECO:0000256" key="6">
    <source>
        <dbReference type="ARBA" id="ARBA00035191"/>
    </source>
</evidence>
<organism evidence="7 8">
    <name type="scientific">Erysiphe neolycopersici</name>
    <dbReference type="NCBI Taxonomy" id="212602"/>
    <lineage>
        <taxon>Eukaryota</taxon>
        <taxon>Fungi</taxon>
        <taxon>Dikarya</taxon>
        <taxon>Ascomycota</taxon>
        <taxon>Pezizomycotina</taxon>
        <taxon>Leotiomycetes</taxon>
        <taxon>Erysiphales</taxon>
        <taxon>Erysiphaceae</taxon>
        <taxon>Erysiphe</taxon>
    </lineage>
</organism>
<evidence type="ECO:0000256" key="3">
    <source>
        <dbReference type="ARBA" id="ARBA00022980"/>
    </source>
</evidence>
<keyword evidence="5" id="KW-0687">Ribonucleoprotein</keyword>
<evidence type="ECO:0000256" key="4">
    <source>
        <dbReference type="ARBA" id="ARBA00023128"/>
    </source>
</evidence>
<evidence type="ECO:0000256" key="1">
    <source>
        <dbReference type="ARBA" id="ARBA00004173"/>
    </source>
</evidence>
<evidence type="ECO:0000313" key="8">
    <source>
        <dbReference type="Proteomes" id="UP000286134"/>
    </source>
</evidence>
<comment type="subcellular location">
    <subcellularLocation>
        <location evidence="1">Mitochondrion</location>
    </subcellularLocation>
</comment>
<proteinExistence type="inferred from homology"/>
<dbReference type="GO" id="GO:0006412">
    <property type="term" value="P:translation"/>
    <property type="evidence" value="ECO:0007669"/>
    <property type="project" value="InterPro"/>
</dbReference>
<keyword evidence="3 7" id="KW-0689">Ribosomal protein</keyword>
<dbReference type="Pfam" id="PF05046">
    <property type="entry name" value="Img2"/>
    <property type="match status" value="1"/>
</dbReference>
<name>A0A420HJ82_9PEZI</name>
<dbReference type="GO" id="GO:0003735">
    <property type="term" value="F:structural constituent of ribosome"/>
    <property type="evidence" value="ECO:0007669"/>
    <property type="project" value="InterPro"/>
</dbReference>
<protein>
    <recommendedName>
        <fullName evidence="6">Large ribosomal subunit protein mL49</fullName>
    </recommendedName>
</protein>
<evidence type="ECO:0000256" key="2">
    <source>
        <dbReference type="ARBA" id="ARBA00005677"/>
    </source>
</evidence>